<protein>
    <submittedName>
        <fullName evidence="1">Uncharacterized protein</fullName>
    </submittedName>
</protein>
<comment type="caution">
    <text evidence="1">The sequence shown here is derived from an EMBL/GenBank/DDBJ whole genome shotgun (WGS) entry which is preliminary data.</text>
</comment>
<dbReference type="EMBL" id="JADIMI010000080">
    <property type="protein sequence ID" value="MBO8452869.1"/>
    <property type="molecule type" value="Genomic_DNA"/>
</dbReference>
<proteinExistence type="predicted"/>
<gene>
    <name evidence="1" type="ORF">IAC06_08345</name>
</gene>
<name>A0A9D9ET51_9BACT</name>
<organism evidence="1 2">
    <name type="scientific">Candidatus Cryptobacteroides intestinavium</name>
    <dbReference type="NCBI Taxonomy" id="2840766"/>
    <lineage>
        <taxon>Bacteria</taxon>
        <taxon>Pseudomonadati</taxon>
        <taxon>Bacteroidota</taxon>
        <taxon>Bacteroidia</taxon>
        <taxon>Bacteroidales</taxon>
        <taxon>Candidatus Cryptobacteroides</taxon>
    </lineage>
</organism>
<reference evidence="1" key="1">
    <citation type="submission" date="2020-10" db="EMBL/GenBank/DDBJ databases">
        <authorList>
            <person name="Gilroy R."/>
        </authorList>
    </citation>
    <scope>NUCLEOTIDE SEQUENCE</scope>
    <source>
        <strain evidence="1">B1-20833</strain>
    </source>
</reference>
<accession>A0A9D9ET51</accession>
<evidence type="ECO:0000313" key="1">
    <source>
        <dbReference type="EMBL" id="MBO8452869.1"/>
    </source>
</evidence>
<reference evidence="1" key="2">
    <citation type="journal article" date="2021" name="PeerJ">
        <title>Extensive microbial diversity within the chicken gut microbiome revealed by metagenomics and culture.</title>
        <authorList>
            <person name="Gilroy R."/>
            <person name="Ravi A."/>
            <person name="Getino M."/>
            <person name="Pursley I."/>
            <person name="Horton D.L."/>
            <person name="Alikhan N.F."/>
            <person name="Baker D."/>
            <person name="Gharbi K."/>
            <person name="Hall N."/>
            <person name="Watson M."/>
            <person name="Adriaenssens E.M."/>
            <person name="Foster-Nyarko E."/>
            <person name="Jarju S."/>
            <person name="Secka A."/>
            <person name="Antonio M."/>
            <person name="Oren A."/>
            <person name="Chaudhuri R.R."/>
            <person name="La Ragione R."/>
            <person name="Hildebrand F."/>
            <person name="Pallen M.J."/>
        </authorList>
    </citation>
    <scope>NUCLEOTIDE SEQUENCE</scope>
    <source>
        <strain evidence="1">B1-20833</strain>
    </source>
</reference>
<dbReference type="Proteomes" id="UP000823661">
    <property type="component" value="Unassembled WGS sequence"/>
</dbReference>
<evidence type="ECO:0000313" key="2">
    <source>
        <dbReference type="Proteomes" id="UP000823661"/>
    </source>
</evidence>
<sequence>MEWKYVLYAMVGICVLPCCEELDDDPEKYLSGTDEHTVLPLDDVAALLSEIPIGEDQVREVYDAVTSSSWNGYDEEYMMTDLFREPGAGVGDDRISASAAAARQKAMLRAGVRTRSVREYGTPLRNLIENRLQERYTKAGKASAGPDGPVISVDEYLDALRSSDIQIYWPYSEDWDGTGYPVITFDPDDGGSTNIGYQLSVDESGNRTVEEVIVDEEMARSRPVWVVNRNEDSGYTSLELLRMEEPEWGDGGGEIIIDRKPFRSSSDRGPASLARVGGKSSIYDDGGVKTLVLKNFTMLRNYDSWFAGASEFFVKIGSVEDFTAATEAEMRIYSPSVTDFMIVVKRKYVGQPQPFNAVLVSDWTDQLTHCALMISEDDGGTRTSWKCSAVVKIKSKSYGFEIELPINTRDDIVWRGQLSRRYILANDGAVGHFGDVDLTFELVEY</sequence>
<dbReference type="AlphaFoldDB" id="A0A9D9ET51"/>